<evidence type="ECO:0000313" key="1">
    <source>
        <dbReference type="EMBL" id="KAK7300425.1"/>
    </source>
</evidence>
<organism evidence="1 2">
    <name type="scientific">Clitoria ternatea</name>
    <name type="common">Butterfly pea</name>
    <dbReference type="NCBI Taxonomy" id="43366"/>
    <lineage>
        <taxon>Eukaryota</taxon>
        <taxon>Viridiplantae</taxon>
        <taxon>Streptophyta</taxon>
        <taxon>Embryophyta</taxon>
        <taxon>Tracheophyta</taxon>
        <taxon>Spermatophyta</taxon>
        <taxon>Magnoliopsida</taxon>
        <taxon>eudicotyledons</taxon>
        <taxon>Gunneridae</taxon>
        <taxon>Pentapetalae</taxon>
        <taxon>rosids</taxon>
        <taxon>fabids</taxon>
        <taxon>Fabales</taxon>
        <taxon>Fabaceae</taxon>
        <taxon>Papilionoideae</taxon>
        <taxon>50 kb inversion clade</taxon>
        <taxon>NPAAA clade</taxon>
        <taxon>indigoferoid/millettioid clade</taxon>
        <taxon>Phaseoleae</taxon>
        <taxon>Clitoria</taxon>
    </lineage>
</organism>
<dbReference type="Proteomes" id="UP001359559">
    <property type="component" value="Unassembled WGS sequence"/>
</dbReference>
<accession>A0AAN9PIA9</accession>
<proteinExistence type="predicted"/>
<keyword evidence="2" id="KW-1185">Reference proteome</keyword>
<sequence length="99" mass="11280">MNPLKKLQAEIVAVGVENLIQSKRNAHKAVTENIIFRPEDVEQILLKETARLLILERAILCGSFKCIESFDKTHEASRKRQSEGDEQIDLVIFQSSIFV</sequence>
<reference evidence="1 2" key="1">
    <citation type="submission" date="2024-01" db="EMBL/GenBank/DDBJ databases">
        <title>The genomes of 5 underutilized Papilionoideae crops provide insights into root nodulation and disease resistance.</title>
        <authorList>
            <person name="Yuan L."/>
        </authorList>
    </citation>
    <scope>NUCLEOTIDE SEQUENCE [LARGE SCALE GENOMIC DNA]</scope>
    <source>
        <strain evidence="1">LY-2023</strain>
        <tissue evidence="1">Leaf</tissue>
    </source>
</reference>
<name>A0AAN9PIA9_CLITE</name>
<dbReference type="AlphaFoldDB" id="A0AAN9PIA9"/>
<dbReference type="EMBL" id="JAYKXN010000003">
    <property type="protein sequence ID" value="KAK7300425.1"/>
    <property type="molecule type" value="Genomic_DNA"/>
</dbReference>
<protein>
    <submittedName>
        <fullName evidence="1">Uncharacterized protein</fullName>
    </submittedName>
</protein>
<evidence type="ECO:0000313" key="2">
    <source>
        <dbReference type="Proteomes" id="UP001359559"/>
    </source>
</evidence>
<gene>
    <name evidence="1" type="ORF">RJT34_11269</name>
</gene>
<comment type="caution">
    <text evidence="1">The sequence shown here is derived from an EMBL/GenBank/DDBJ whole genome shotgun (WGS) entry which is preliminary data.</text>
</comment>